<dbReference type="Gene3D" id="1.10.10.10">
    <property type="entry name" value="Winged helix-like DNA-binding domain superfamily/Winged helix DNA-binding domain"/>
    <property type="match status" value="1"/>
</dbReference>
<dbReference type="Proteomes" id="UP000235122">
    <property type="component" value="Unassembled WGS sequence"/>
</dbReference>
<feature type="region of interest" description="Disordered" evidence="1">
    <location>
        <begin position="258"/>
        <end position="279"/>
    </location>
</feature>
<sequence>MTTTPKISELTTQKENEKGGENGMNSYDIPGEGSTGYAAIPRWVERDIKLSAKARSVLLALASRANAQGYSYPSVAVLASNAGCSKNGVRRALEELRERGLVSWQTRPVEGDRNAPNLYSVHFDYRRGGVAPAGGGSQNQGGGSHIGTQWVPGWDPVGAILGQEVTPIEVTPVKELIPKPPKGGSGRAPKNAYTEDFANFWQAYPRKTGKKAAAKAYAKAIKEGATPEELLQGAARLAADPNRVDQYTPHPATWLNQGRWEDETPLPARAPASAAERRTQAQQQIWDWATSPEPLPQTCQAGKLTYEQAMAQVEAAERKQVTGG</sequence>
<dbReference type="InterPro" id="IPR036388">
    <property type="entry name" value="WH-like_DNA-bd_sf"/>
</dbReference>
<dbReference type="Pfam" id="PF13730">
    <property type="entry name" value="HTH_36"/>
    <property type="match status" value="1"/>
</dbReference>
<organism evidence="2 3">
    <name type="scientific">Winkia neuii</name>
    <dbReference type="NCBI Taxonomy" id="33007"/>
    <lineage>
        <taxon>Bacteria</taxon>
        <taxon>Bacillati</taxon>
        <taxon>Actinomycetota</taxon>
        <taxon>Actinomycetes</taxon>
        <taxon>Actinomycetales</taxon>
        <taxon>Actinomycetaceae</taxon>
        <taxon>Winkia</taxon>
    </lineage>
</organism>
<evidence type="ECO:0000313" key="3">
    <source>
        <dbReference type="Proteomes" id="UP000235122"/>
    </source>
</evidence>
<protein>
    <submittedName>
        <fullName evidence="2">Helix-turn-helix domain-containing protein</fullName>
    </submittedName>
</protein>
<gene>
    <name evidence="2" type="ORF">CYJ19_01985</name>
</gene>
<feature type="compositionally biased region" description="Low complexity" evidence="1">
    <location>
        <begin position="265"/>
        <end position="274"/>
    </location>
</feature>
<dbReference type="EMBL" id="PKKO01000001">
    <property type="protein sequence ID" value="PKY73377.1"/>
    <property type="molecule type" value="Genomic_DNA"/>
</dbReference>
<evidence type="ECO:0000256" key="1">
    <source>
        <dbReference type="SAM" id="MobiDB-lite"/>
    </source>
</evidence>
<keyword evidence="3" id="KW-1185">Reference proteome</keyword>
<accession>A0A2I1IQH2</accession>
<proteinExistence type="predicted"/>
<feature type="region of interest" description="Disordered" evidence="1">
    <location>
        <begin position="1"/>
        <end position="30"/>
    </location>
</feature>
<dbReference type="AlphaFoldDB" id="A0A2I1IQH2"/>
<comment type="caution">
    <text evidence="2">The sequence shown here is derived from an EMBL/GenBank/DDBJ whole genome shotgun (WGS) entry which is preliminary data.</text>
</comment>
<feature type="compositionally biased region" description="Polar residues" evidence="1">
    <location>
        <begin position="1"/>
        <end position="11"/>
    </location>
</feature>
<evidence type="ECO:0000313" key="2">
    <source>
        <dbReference type="EMBL" id="PKY73377.1"/>
    </source>
</evidence>
<reference evidence="2 3" key="1">
    <citation type="submission" date="2017-12" db="EMBL/GenBank/DDBJ databases">
        <title>Phylogenetic diversity of female urinary microbiome.</title>
        <authorList>
            <person name="Thomas-White K."/>
            <person name="Wolfe A.J."/>
        </authorList>
    </citation>
    <scope>NUCLEOTIDE SEQUENCE [LARGE SCALE GENOMIC DNA]</scope>
    <source>
        <strain evidence="2 3">UMB0402</strain>
    </source>
</reference>
<name>A0A2I1IQH2_9ACTO</name>
<dbReference type="STRING" id="33007.HMPREF3198_00077"/>